<dbReference type="Proteomes" id="UP000594638">
    <property type="component" value="Unassembled WGS sequence"/>
</dbReference>
<evidence type="ECO:0000313" key="1">
    <source>
        <dbReference type="EMBL" id="CAA2962679.1"/>
    </source>
</evidence>
<keyword evidence="2" id="KW-1185">Reference proteome</keyword>
<name>A0A8S0Q964_OLEEU</name>
<sequence length="90" mass="10017">MLMPRSRDLLKGSTSGACLAPSLNSKVDLDVDTNSFSVLLLPRGLWRRGLKMWLQSLRLEWVSPRSTTAGTLYLQDRAWGLVPGFGPLML</sequence>
<comment type="caution">
    <text evidence="1">The sequence shown here is derived from an EMBL/GenBank/DDBJ whole genome shotgun (WGS) entry which is preliminary data.</text>
</comment>
<proteinExistence type="predicted"/>
<evidence type="ECO:0000313" key="2">
    <source>
        <dbReference type="Proteomes" id="UP000594638"/>
    </source>
</evidence>
<reference evidence="1 2" key="1">
    <citation type="submission" date="2019-12" db="EMBL/GenBank/DDBJ databases">
        <authorList>
            <person name="Alioto T."/>
            <person name="Alioto T."/>
            <person name="Gomez Garrido J."/>
        </authorList>
    </citation>
    <scope>NUCLEOTIDE SEQUENCE [LARGE SCALE GENOMIC DNA]</scope>
</reference>
<organism evidence="1 2">
    <name type="scientific">Olea europaea subsp. europaea</name>
    <dbReference type="NCBI Taxonomy" id="158383"/>
    <lineage>
        <taxon>Eukaryota</taxon>
        <taxon>Viridiplantae</taxon>
        <taxon>Streptophyta</taxon>
        <taxon>Embryophyta</taxon>
        <taxon>Tracheophyta</taxon>
        <taxon>Spermatophyta</taxon>
        <taxon>Magnoliopsida</taxon>
        <taxon>eudicotyledons</taxon>
        <taxon>Gunneridae</taxon>
        <taxon>Pentapetalae</taxon>
        <taxon>asterids</taxon>
        <taxon>lamiids</taxon>
        <taxon>Lamiales</taxon>
        <taxon>Oleaceae</taxon>
        <taxon>Oleeae</taxon>
        <taxon>Olea</taxon>
    </lineage>
</organism>
<accession>A0A8S0Q964</accession>
<gene>
    <name evidence="1" type="ORF">OLEA9_A066740</name>
</gene>
<protein>
    <submittedName>
        <fullName evidence="1">Uncharacterized protein</fullName>
    </submittedName>
</protein>
<dbReference type="Gramene" id="OE9A066740T1">
    <property type="protein sequence ID" value="OE9A066740C1"/>
    <property type="gene ID" value="OE9A066740"/>
</dbReference>
<dbReference type="AlphaFoldDB" id="A0A8S0Q964"/>
<feature type="non-terminal residue" evidence="1">
    <location>
        <position position="90"/>
    </location>
</feature>
<dbReference type="EMBL" id="CACTIH010001307">
    <property type="protein sequence ID" value="CAA2962679.1"/>
    <property type="molecule type" value="Genomic_DNA"/>
</dbReference>